<organism evidence="1 2">
    <name type="scientific">Porites lobata</name>
    <dbReference type="NCBI Taxonomy" id="104759"/>
    <lineage>
        <taxon>Eukaryota</taxon>
        <taxon>Metazoa</taxon>
        <taxon>Cnidaria</taxon>
        <taxon>Anthozoa</taxon>
        <taxon>Hexacorallia</taxon>
        <taxon>Scleractinia</taxon>
        <taxon>Fungiina</taxon>
        <taxon>Poritidae</taxon>
        <taxon>Porites</taxon>
    </lineage>
</organism>
<sequence length="78" mass="8634">ESVVSLDSGIAVTKRYLRQIWQTKCTKSNETSSLLPAGLPGTARLLPQDLLSRVSHLEAALLTFKILSCTFVSYCEYN</sequence>
<comment type="caution">
    <text evidence="1">The sequence shown here is derived from an EMBL/GenBank/DDBJ whole genome shotgun (WGS) entry which is preliminary data.</text>
</comment>
<dbReference type="EMBL" id="CALNXK010000020">
    <property type="protein sequence ID" value="CAH3107608.1"/>
    <property type="molecule type" value="Genomic_DNA"/>
</dbReference>
<evidence type="ECO:0000313" key="1">
    <source>
        <dbReference type="EMBL" id="CAH3107608.1"/>
    </source>
</evidence>
<proteinExistence type="predicted"/>
<gene>
    <name evidence="1" type="ORF">PLOB_00016760</name>
</gene>
<evidence type="ECO:0000313" key="2">
    <source>
        <dbReference type="Proteomes" id="UP001159405"/>
    </source>
</evidence>
<protein>
    <submittedName>
        <fullName evidence="1">Uncharacterized protein</fullName>
    </submittedName>
</protein>
<name>A0ABN8NGY1_9CNID</name>
<reference evidence="1 2" key="1">
    <citation type="submission" date="2022-05" db="EMBL/GenBank/DDBJ databases">
        <authorList>
            <consortium name="Genoscope - CEA"/>
            <person name="William W."/>
        </authorList>
    </citation>
    <scope>NUCLEOTIDE SEQUENCE [LARGE SCALE GENOMIC DNA]</scope>
</reference>
<dbReference type="Proteomes" id="UP001159405">
    <property type="component" value="Unassembled WGS sequence"/>
</dbReference>
<feature type="non-terminal residue" evidence="1">
    <location>
        <position position="78"/>
    </location>
</feature>
<keyword evidence="2" id="KW-1185">Reference proteome</keyword>
<accession>A0ABN8NGY1</accession>
<feature type="non-terminal residue" evidence="1">
    <location>
        <position position="1"/>
    </location>
</feature>